<accession>A0A9Q3FQ83</accession>
<dbReference type="Proteomes" id="UP000765509">
    <property type="component" value="Unassembled WGS sequence"/>
</dbReference>
<proteinExistence type="predicted"/>
<protein>
    <submittedName>
        <fullName evidence="1">Uncharacterized protein</fullName>
    </submittedName>
</protein>
<comment type="caution">
    <text evidence="1">The sequence shown here is derived from an EMBL/GenBank/DDBJ whole genome shotgun (WGS) entry which is preliminary data.</text>
</comment>
<evidence type="ECO:0000313" key="2">
    <source>
        <dbReference type="Proteomes" id="UP000765509"/>
    </source>
</evidence>
<organism evidence="1 2">
    <name type="scientific">Austropuccinia psidii MF-1</name>
    <dbReference type="NCBI Taxonomy" id="1389203"/>
    <lineage>
        <taxon>Eukaryota</taxon>
        <taxon>Fungi</taxon>
        <taxon>Dikarya</taxon>
        <taxon>Basidiomycota</taxon>
        <taxon>Pucciniomycotina</taxon>
        <taxon>Pucciniomycetes</taxon>
        <taxon>Pucciniales</taxon>
        <taxon>Sphaerophragmiaceae</taxon>
        <taxon>Austropuccinia</taxon>
    </lineage>
</organism>
<name>A0A9Q3FQ83_9BASI</name>
<dbReference type="EMBL" id="AVOT02049567">
    <property type="protein sequence ID" value="MBW0544740.1"/>
    <property type="molecule type" value="Genomic_DNA"/>
</dbReference>
<gene>
    <name evidence="1" type="ORF">O181_084455</name>
</gene>
<dbReference type="AlphaFoldDB" id="A0A9Q3FQ83"/>
<keyword evidence="2" id="KW-1185">Reference proteome</keyword>
<sequence>MGTSELKSIGLPPTRMGPPTLVQLATSLCLEPVTDTKYQYQNESRQSPCSKLEYPELPSGIGASETETSLPKGPYFFLHKYLLRLEAIIAGQQHGFFPTTQK</sequence>
<evidence type="ECO:0000313" key="1">
    <source>
        <dbReference type="EMBL" id="MBW0544740.1"/>
    </source>
</evidence>
<reference evidence="1" key="1">
    <citation type="submission" date="2021-03" db="EMBL/GenBank/DDBJ databases">
        <title>Draft genome sequence of rust myrtle Austropuccinia psidii MF-1, a brazilian biotype.</title>
        <authorList>
            <person name="Quecine M.C."/>
            <person name="Pachon D.M.R."/>
            <person name="Bonatelli M.L."/>
            <person name="Correr F.H."/>
            <person name="Franceschini L.M."/>
            <person name="Leite T.F."/>
            <person name="Margarido G.R.A."/>
            <person name="Almeida C.A."/>
            <person name="Ferrarezi J.A."/>
            <person name="Labate C.A."/>
        </authorList>
    </citation>
    <scope>NUCLEOTIDE SEQUENCE</scope>
    <source>
        <strain evidence="1">MF-1</strain>
    </source>
</reference>